<dbReference type="GO" id="GO:0046872">
    <property type="term" value="F:metal ion binding"/>
    <property type="evidence" value="ECO:0007669"/>
    <property type="project" value="UniProtKB-KW"/>
</dbReference>
<dbReference type="Pfam" id="PF00355">
    <property type="entry name" value="Rieske"/>
    <property type="match status" value="1"/>
</dbReference>
<evidence type="ECO:0000256" key="5">
    <source>
        <dbReference type="ARBA" id="ARBA00023157"/>
    </source>
</evidence>
<name>F0SCD9_PSESL</name>
<dbReference type="InterPro" id="IPR017941">
    <property type="entry name" value="Rieske_2Fe-2S"/>
</dbReference>
<keyword evidence="3" id="KW-0408">Iron</keyword>
<dbReference type="GO" id="GO:0005737">
    <property type="term" value="C:cytoplasm"/>
    <property type="evidence" value="ECO:0007669"/>
    <property type="project" value="TreeGrafter"/>
</dbReference>
<dbReference type="Proteomes" id="UP000000310">
    <property type="component" value="Chromosome"/>
</dbReference>
<dbReference type="RefSeq" id="WP_013632235.1">
    <property type="nucleotide sequence ID" value="NC_015177.1"/>
</dbReference>
<accession>F0SCD9</accession>
<keyword evidence="4" id="KW-0411">Iron-sulfur</keyword>
<proteinExistence type="predicted"/>
<reference evidence="8" key="2">
    <citation type="submission" date="2011-02" db="EMBL/GenBank/DDBJ databases">
        <title>The complete genome of Pedobacter saltans DSM 12145.</title>
        <authorList>
            <consortium name="US DOE Joint Genome Institute (JGI-PGF)"/>
            <person name="Lucas S."/>
            <person name="Copeland A."/>
            <person name="Lapidus A."/>
            <person name="Bruce D."/>
            <person name="Goodwin L."/>
            <person name="Pitluck S."/>
            <person name="Kyrpides N."/>
            <person name="Mavromatis K."/>
            <person name="Pagani I."/>
            <person name="Ivanova N."/>
            <person name="Ovchinnikova G."/>
            <person name="Lu M."/>
            <person name="Detter J.C."/>
            <person name="Han C."/>
            <person name="Land M."/>
            <person name="Hauser L."/>
            <person name="Markowitz V."/>
            <person name="Cheng J.-F."/>
            <person name="Hugenholtz P."/>
            <person name="Woyke T."/>
            <person name="Wu D."/>
            <person name="Tindall B."/>
            <person name="Pomrenke H.G."/>
            <person name="Brambilla E."/>
            <person name="Klenk H.-P."/>
            <person name="Eisen J.A."/>
        </authorList>
    </citation>
    <scope>NUCLEOTIDE SEQUENCE [LARGE SCALE GENOMIC DNA]</scope>
    <source>
        <strain evidence="8">ATCC 51119 / DSM 12145 / JCM 21818 / LMG 10337 / NBRC 100064 / NCIMB 13643</strain>
    </source>
</reference>
<feature type="domain" description="Rieske" evidence="6">
    <location>
        <begin position="430"/>
        <end position="517"/>
    </location>
</feature>
<evidence type="ECO:0000313" key="7">
    <source>
        <dbReference type="EMBL" id="ADY51736.1"/>
    </source>
</evidence>
<keyword evidence="5" id="KW-1015">Disulfide bond</keyword>
<dbReference type="HOGENOM" id="CLU_007884_15_1_10"/>
<dbReference type="GO" id="GO:0016020">
    <property type="term" value="C:membrane"/>
    <property type="evidence" value="ECO:0007669"/>
    <property type="project" value="InterPro"/>
</dbReference>
<dbReference type="SUPFAM" id="SSF51905">
    <property type="entry name" value="FAD/NAD(P)-binding domain"/>
    <property type="match status" value="1"/>
</dbReference>
<keyword evidence="8" id="KW-1185">Reference proteome</keyword>
<dbReference type="KEGG" id="psn:Pedsa_1168"/>
<dbReference type="Gene3D" id="2.102.10.10">
    <property type="entry name" value="Rieske [2Fe-2S] iron-sulphur domain"/>
    <property type="match status" value="1"/>
</dbReference>
<keyword evidence="1" id="KW-0001">2Fe-2S</keyword>
<evidence type="ECO:0000256" key="3">
    <source>
        <dbReference type="ARBA" id="ARBA00023004"/>
    </source>
</evidence>
<dbReference type="Gene3D" id="3.50.50.60">
    <property type="entry name" value="FAD/NAD(P)-binding domain"/>
    <property type="match status" value="1"/>
</dbReference>
<dbReference type="InterPro" id="IPR036922">
    <property type="entry name" value="Rieske_2Fe-2S_sf"/>
</dbReference>
<dbReference type="PROSITE" id="PS51296">
    <property type="entry name" value="RIESKE"/>
    <property type="match status" value="1"/>
</dbReference>
<gene>
    <name evidence="7" type="ordered locus">Pedsa_1168</name>
</gene>
<sequence length="517" mass="57893">MKIEEEKDFLRDGYMKSLWQQDVNLKRAESELRTDQTFDAVIIGGGLTGITTALLLQLEGKKCIVLEAHTIGFGTTGGTSAHLNTFFDTTYADIIKDFGKEAAKLVASSGKEALELVRDLIGHFAIECEYETKTALLFSENDMESKQLDEILKSSKNAGLEVHETTSNCLPISYQKVIKFYDQGQFHPIKYLTGLANVFIELGGIIREHQFVTNTGFENGLHYAETEQGKIKGHHIIYATHIPPGITSFNFKCAPYRSYVIAVTLLDDDDYPAELIYDLKEPYHYFRTHTINDKKYLLIGGEDHKTGHGDPEKALNNLINYARQHFDIDEVAYKWSSQYYVPADGLPYIGHFPEEEQGAYVATGFNGNGMTFGTLSAKIISDSILDYGSPYIDLYKPSRIKPIAGFSEVIKENADVVWRFVSDRLFNDSMSSLNNADTDSGYLIEHEGHQVAVYKDKSGKLHLLNATCTHAGCIVNWNPIEKSWDCPCHGARYDAKGSVITGPSQKGLQQLNIENKE</sequence>
<dbReference type="SUPFAM" id="SSF50022">
    <property type="entry name" value="ISP domain"/>
    <property type="match status" value="1"/>
</dbReference>
<dbReference type="InterPro" id="IPR006076">
    <property type="entry name" value="FAD-dep_OxRdtase"/>
</dbReference>
<dbReference type="Pfam" id="PF01266">
    <property type="entry name" value="DAO"/>
    <property type="match status" value="1"/>
</dbReference>
<dbReference type="PANTHER" id="PTHR13847:SF274">
    <property type="entry name" value="RIESKE 2FE-2S IRON-SULFUR PROTEIN YHFW-RELATED"/>
    <property type="match status" value="1"/>
</dbReference>
<evidence type="ECO:0000313" key="8">
    <source>
        <dbReference type="Proteomes" id="UP000000310"/>
    </source>
</evidence>
<dbReference type="OrthoDB" id="9767869at2"/>
<dbReference type="AlphaFoldDB" id="F0SCD9"/>
<dbReference type="GO" id="GO:0051537">
    <property type="term" value="F:2 iron, 2 sulfur cluster binding"/>
    <property type="evidence" value="ECO:0007669"/>
    <property type="project" value="UniProtKB-KW"/>
</dbReference>
<organism evidence="7 8">
    <name type="scientific">Pseudopedobacter saltans (strain ATCC 51119 / DSM 12145 / JCM 21818 / CCUG 39354 / LMG 10337 / NBRC 100064 / NCIMB 13643)</name>
    <name type="common">Pedobacter saltans</name>
    <dbReference type="NCBI Taxonomy" id="762903"/>
    <lineage>
        <taxon>Bacteria</taxon>
        <taxon>Pseudomonadati</taxon>
        <taxon>Bacteroidota</taxon>
        <taxon>Sphingobacteriia</taxon>
        <taxon>Sphingobacteriales</taxon>
        <taxon>Sphingobacteriaceae</taxon>
        <taxon>Pseudopedobacter</taxon>
    </lineage>
</organism>
<dbReference type="EMBL" id="CP002545">
    <property type="protein sequence ID" value="ADY51736.1"/>
    <property type="molecule type" value="Genomic_DNA"/>
</dbReference>
<dbReference type="STRING" id="762903.Pedsa_1168"/>
<evidence type="ECO:0000256" key="2">
    <source>
        <dbReference type="ARBA" id="ARBA00022723"/>
    </source>
</evidence>
<protein>
    <submittedName>
        <fullName evidence="7">FAD dependent oxidoreductase</fullName>
    </submittedName>
</protein>
<evidence type="ECO:0000259" key="6">
    <source>
        <dbReference type="PROSITE" id="PS51296"/>
    </source>
</evidence>
<dbReference type="eggNOG" id="COG0665">
    <property type="taxonomic scope" value="Bacteria"/>
</dbReference>
<dbReference type="InterPro" id="IPR005805">
    <property type="entry name" value="Rieske_Fe-S_prot_C"/>
</dbReference>
<dbReference type="eggNOG" id="COG0723">
    <property type="taxonomic scope" value="Bacteria"/>
</dbReference>
<evidence type="ECO:0000256" key="1">
    <source>
        <dbReference type="ARBA" id="ARBA00022714"/>
    </source>
</evidence>
<dbReference type="PANTHER" id="PTHR13847">
    <property type="entry name" value="SARCOSINE DEHYDROGENASE-RELATED"/>
    <property type="match status" value="1"/>
</dbReference>
<evidence type="ECO:0000256" key="4">
    <source>
        <dbReference type="ARBA" id="ARBA00023014"/>
    </source>
</evidence>
<keyword evidence="2" id="KW-0479">Metal-binding</keyword>
<dbReference type="Gene3D" id="3.30.9.10">
    <property type="entry name" value="D-Amino Acid Oxidase, subunit A, domain 2"/>
    <property type="match status" value="1"/>
</dbReference>
<dbReference type="PRINTS" id="PR00162">
    <property type="entry name" value="RIESKE"/>
</dbReference>
<reference evidence="7 8" key="1">
    <citation type="journal article" date="2011" name="Stand. Genomic Sci.">
        <title>Complete genome sequence of the gliding, heparinolytic Pedobacter saltans type strain (113).</title>
        <authorList>
            <person name="Liolios K."/>
            <person name="Sikorski J."/>
            <person name="Lu M."/>
            <person name="Nolan M."/>
            <person name="Lapidus A."/>
            <person name="Lucas S."/>
            <person name="Hammon N."/>
            <person name="Deshpande S."/>
            <person name="Cheng J.F."/>
            <person name="Tapia R."/>
            <person name="Han C."/>
            <person name="Goodwin L."/>
            <person name="Pitluck S."/>
            <person name="Huntemann M."/>
            <person name="Ivanova N."/>
            <person name="Pagani I."/>
            <person name="Mavromatis K."/>
            <person name="Ovchinikova G."/>
            <person name="Pati A."/>
            <person name="Chen A."/>
            <person name="Palaniappan K."/>
            <person name="Land M."/>
            <person name="Hauser L."/>
            <person name="Brambilla E.M."/>
            <person name="Kotsyurbenko O."/>
            <person name="Rohde M."/>
            <person name="Tindall B.J."/>
            <person name="Abt B."/>
            <person name="Goker M."/>
            <person name="Detter J.C."/>
            <person name="Woyke T."/>
            <person name="Bristow J."/>
            <person name="Eisen J.A."/>
            <person name="Markowitz V."/>
            <person name="Hugenholtz P."/>
            <person name="Klenk H.P."/>
            <person name="Kyrpides N.C."/>
        </authorList>
    </citation>
    <scope>NUCLEOTIDE SEQUENCE [LARGE SCALE GENOMIC DNA]</scope>
    <source>
        <strain evidence="8">ATCC 51119 / DSM 12145 / JCM 21818 / LMG 10337 / NBRC 100064 / NCIMB 13643</strain>
    </source>
</reference>
<dbReference type="InterPro" id="IPR036188">
    <property type="entry name" value="FAD/NAD-bd_sf"/>
</dbReference>